<name>A0AAE1HQD2_9NEOP</name>
<gene>
    <name evidence="2" type="ORF">KUF71_013098</name>
</gene>
<sequence>MNEDINRQNRYAANRNIVRRARRELLERRRLDLLRNPRADPTSSSSTSPSSSGSFEANCGDFSDASHTQSSEDSSSPHESQDNEDHDVPYGDPEDPEPSESEQDDEEEEDLGVFVANTLCRWTLNKGPSSMRKLDELLLDLSARFPNLPLSYKTLLQTPVQVPLTQLNNGSTLWYNGIRVNLDALDLREYVARNQTIKIDVNIDGLPISKTSPLKFWPILGRLAGSLNPPFTIAVYFGRKDPTDVYEYLMDFALEVDMLQREGYYINGNLFPVEVNNYIMDAPARALVKCSVQFNAVCSCDKCCVEGEYIDNRMTFTNLNADLRTDESFLNQTQERHHMGRSPLEFIGTKMVSQFRLDPMHLVYLGVFKRLLTVWLHWNGAYKLHWTAVAAVNDRLNLISSTSTCPTDFNRPPRSLEFLKLYRAHEFRRMCHYDSILIFRDTFSKNVYEHFLLLYVALYILASPFYVKSQEMRDFAHNLLLNFVEHSVLIYGHAFVVYNVHALIHLVKECEQHGSLDDFSAFPFETALMVLKKNFKVLL</sequence>
<dbReference type="AlphaFoldDB" id="A0AAE1HQD2"/>
<feature type="compositionally biased region" description="Acidic residues" evidence="1">
    <location>
        <begin position="92"/>
        <end position="109"/>
    </location>
</feature>
<evidence type="ECO:0000313" key="2">
    <source>
        <dbReference type="EMBL" id="KAK3924825.1"/>
    </source>
</evidence>
<keyword evidence="2" id="KW-0687">Ribonucleoprotein</keyword>
<proteinExistence type="predicted"/>
<keyword evidence="3" id="KW-1185">Reference proteome</keyword>
<feature type="compositionally biased region" description="Low complexity" evidence="1">
    <location>
        <begin position="63"/>
        <end position="74"/>
    </location>
</feature>
<dbReference type="EMBL" id="JAHWGI010001204">
    <property type="protein sequence ID" value="KAK3924825.1"/>
    <property type="molecule type" value="Genomic_DNA"/>
</dbReference>
<evidence type="ECO:0000313" key="3">
    <source>
        <dbReference type="Proteomes" id="UP001219518"/>
    </source>
</evidence>
<keyword evidence="2" id="KW-0689">Ribosomal protein</keyword>
<dbReference type="Proteomes" id="UP001219518">
    <property type="component" value="Unassembled WGS sequence"/>
</dbReference>
<dbReference type="GO" id="GO:0005840">
    <property type="term" value="C:ribosome"/>
    <property type="evidence" value="ECO:0007669"/>
    <property type="project" value="UniProtKB-KW"/>
</dbReference>
<feature type="compositionally biased region" description="Basic and acidic residues" evidence="1">
    <location>
        <begin position="23"/>
        <end position="38"/>
    </location>
</feature>
<feature type="compositionally biased region" description="Low complexity" evidence="1">
    <location>
        <begin position="39"/>
        <end position="54"/>
    </location>
</feature>
<comment type="caution">
    <text evidence="2">The sequence shown here is derived from an EMBL/GenBank/DDBJ whole genome shotgun (WGS) entry which is preliminary data.</text>
</comment>
<feature type="compositionally biased region" description="Basic and acidic residues" evidence="1">
    <location>
        <begin position="75"/>
        <end position="89"/>
    </location>
</feature>
<protein>
    <submittedName>
        <fullName evidence="2">50S ribosomal protein L10</fullName>
    </submittedName>
</protein>
<reference evidence="2" key="1">
    <citation type="submission" date="2021-07" db="EMBL/GenBank/DDBJ databases">
        <authorList>
            <person name="Catto M.A."/>
            <person name="Jacobson A."/>
            <person name="Kennedy G."/>
            <person name="Labadie P."/>
            <person name="Hunt B.G."/>
            <person name="Srinivasan R."/>
        </authorList>
    </citation>
    <scope>NUCLEOTIDE SEQUENCE</scope>
    <source>
        <strain evidence="2">PL_HMW_Pooled</strain>
        <tissue evidence="2">Head</tissue>
    </source>
</reference>
<accession>A0AAE1HQD2</accession>
<evidence type="ECO:0000256" key="1">
    <source>
        <dbReference type="SAM" id="MobiDB-lite"/>
    </source>
</evidence>
<organism evidence="2 3">
    <name type="scientific">Frankliniella fusca</name>
    <dbReference type="NCBI Taxonomy" id="407009"/>
    <lineage>
        <taxon>Eukaryota</taxon>
        <taxon>Metazoa</taxon>
        <taxon>Ecdysozoa</taxon>
        <taxon>Arthropoda</taxon>
        <taxon>Hexapoda</taxon>
        <taxon>Insecta</taxon>
        <taxon>Pterygota</taxon>
        <taxon>Neoptera</taxon>
        <taxon>Paraneoptera</taxon>
        <taxon>Thysanoptera</taxon>
        <taxon>Terebrantia</taxon>
        <taxon>Thripoidea</taxon>
        <taxon>Thripidae</taxon>
        <taxon>Frankliniella</taxon>
    </lineage>
</organism>
<feature type="region of interest" description="Disordered" evidence="1">
    <location>
        <begin position="1"/>
        <end position="109"/>
    </location>
</feature>
<dbReference type="PANTHER" id="PTHR33053">
    <property type="entry name" value="PROTEIN, PUTATIVE-RELATED"/>
    <property type="match status" value="1"/>
</dbReference>
<reference evidence="2" key="2">
    <citation type="journal article" date="2023" name="BMC Genomics">
        <title>Pest status, molecular evolution, and epigenetic factors derived from the genome assembly of Frankliniella fusca, a thysanopteran phytovirus vector.</title>
        <authorList>
            <person name="Catto M.A."/>
            <person name="Labadie P.E."/>
            <person name="Jacobson A.L."/>
            <person name="Kennedy G.G."/>
            <person name="Srinivasan R."/>
            <person name="Hunt B.G."/>
        </authorList>
    </citation>
    <scope>NUCLEOTIDE SEQUENCE</scope>
    <source>
        <strain evidence="2">PL_HMW_Pooled</strain>
    </source>
</reference>